<evidence type="ECO:0000313" key="4">
    <source>
        <dbReference type="Proteomes" id="UP000578531"/>
    </source>
</evidence>
<dbReference type="OrthoDB" id="10604283at2759"/>
<organism evidence="3 4">
    <name type="scientific">Letharia columbiana</name>
    <dbReference type="NCBI Taxonomy" id="112416"/>
    <lineage>
        <taxon>Eukaryota</taxon>
        <taxon>Fungi</taxon>
        <taxon>Dikarya</taxon>
        <taxon>Ascomycota</taxon>
        <taxon>Pezizomycotina</taxon>
        <taxon>Lecanoromycetes</taxon>
        <taxon>OSLEUM clade</taxon>
        <taxon>Lecanoromycetidae</taxon>
        <taxon>Lecanorales</taxon>
        <taxon>Lecanorineae</taxon>
        <taxon>Parmeliaceae</taxon>
        <taxon>Letharia</taxon>
    </lineage>
</organism>
<accession>A0A8H6FVW2</accession>
<evidence type="ECO:0000256" key="2">
    <source>
        <dbReference type="SAM" id="SignalP"/>
    </source>
</evidence>
<reference evidence="3 4" key="1">
    <citation type="journal article" date="2020" name="Genomics">
        <title>Complete, high-quality genomes from long-read metagenomic sequencing of two wolf lichen thalli reveals enigmatic genome architecture.</title>
        <authorList>
            <person name="McKenzie S.K."/>
            <person name="Walston R.F."/>
            <person name="Allen J.L."/>
        </authorList>
    </citation>
    <scope>NUCLEOTIDE SEQUENCE [LARGE SCALE GENOMIC DNA]</scope>
    <source>
        <strain evidence="3">WasteWater2</strain>
    </source>
</reference>
<evidence type="ECO:0008006" key="5">
    <source>
        <dbReference type="Google" id="ProtNLM"/>
    </source>
</evidence>
<name>A0A8H6FVW2_9LECA</name>
<dbReference type="Proteomes" id="UP000578531">
    <property type="component" value="Unassembled WGS sequence"/>
</dbReference>
<feature type="transmembrane region" description="Helical" evidence="1">
    <location>
        <begin position="138"/>
        <end position="158"/>
    </location>
</feature>
<dbReference type="EMBL" id="JACCJC010000024">
    <property type="protein sequence ID" value="KAF6235658.1"/>
    <property type="molecule type" value="Genomic_DNA"/>
</dbReference>
<proteinExistence type="predicted"/>
<dbReference type="RefSeq" id="XP_037165026.1">
    <property type="nucleotide sequence ID" value="XM_037308252.1"/>
</dbReference>
<feature type="chain" id="PRO_5034856603" description="Extracellular membrane protein CFEM domain-containing protein" evidence="2">
    <location>
        <begin position="22"/>
        <end position="159"/>
    </location>
</feature>
<dbReference type="AlphaFoldDB" id="A0A8H6FVW2"/>
<dbReference type="GeneID" id="59288002"/>
<keyword evidence="1" id="KW-1133">Transmembrane helix</keyword>
<evidence type="ECO:0000256" key="1">
    <source>
        <dbReference type="SAM" id="Phobius"/>
    </source>
</evidence>
<keyword evidence="2" id="KW-0732">Signal</keyword>
<keyword evidence="4" id="KW-1185">Reference proteome</keyword>
<evidence type="ECO:0000313" key="3">
    <source>
        <dbReference type="EMBL" id="KAF6235658.1"/>
    </source>
</evidence>
<sequence>MILHLLISVFLAGVSLSLIQAHQNVSTILSHCAQHCTLQAFNQSTCTATNHTYAAVFNKCEIENCTAAEQNVTNAFALSLCSQVGRYKHINSTTSPTAASVSRTATPTGNGTMIYNSTTMHNGTFMGSPAPFTGGSGVVTACGAVVLAGLLLGGMVVAL</sequence>
<protein>
    <recommendedName>
        <fullName evidence="5">Extracellular membrane protein CFEM domain-containing protein</fullName>
    </recommendedName>
</protein>
<feature type="signal peptide" evidence="2">
    <location>
        <begin position="1"/>
        <end position="21"/>
    </location>
</feature>
<gene>
    <name evidence="3" type="ORF">HO173_006341</name>
</gene>
<comment type="caution">
    <text evidence="3">The sequence shown here is derived from an EMBL/GenBank/DDBJ whole genome shotgun (WGS) entry which is preliminary data.</text>
</comment>
<keyword evidence="1" id="KW-0812">Transmembrane</keyword>
<keyword evidence="1" id="KW-0472">Membrane</keyword>